<sequence length="58" mass="6397">MKDAAAVASEPQRTWHRDDAQQWAGLCTKIFPACPLLIESCMKAQAVRKDGEALDPAR</sequence>
<name>A0A916IUI5_9BURK</name>
<gene>
    <name evidence="1" type="ORF">LMG31506_03628</name>
</gene>
<dbReference type="AlphaFoldDB" id="A0A916IUI5"/>
<dbReference type="EMBL" id="CAJPUY010000012">
    <property type="protein sequence ID" value="CAG2147440.1"/>
    <property type="molecule type" value="Genomic_DNA"/>
</dbReference>
<dbReference type="RefSeq" id="WP_420839617.1">
    <property type="nucleotide sequence ID" value="NZ_CAJPUY010000012.1"/>
</dbReference>
<protein>
    <submittedName>
        <fullName evidence="1">Uncharacterized protein</fullName>
    </submittedName>
</protein>
<organism evidence="1 2">
    <name type="scientific">Cupriavidus yeoncheonensis</name>
    <dbReference type="NCBI Taxonomy" id="1462994"/>
    <lineage>
        <taxon>Bacteria</taxon>
        <taxon>Pseudomonadati</taxon>
        <taxon>Pseudomonadota</taxon>
        <taxon>Betaproteobacteria</taxon>
        <taxon>Burkholderiales</taxon>
        <taxon>Burkholderiaceae</taxon>
        <taxon>Cupriavidus</taxon>
    </lineage>
</organism>
<keyword evidence="2" id="KW-1185">Reference proteome</keyword>
<proteinExistence type="predicted"/>
<accession>A0A916IUI5</accession>
<evidence type="ECO:0000313" key="1">
    <source>
        <dbReference type="EMBL" id="CAG2147440.1"/>
    </source>
</evidence>
<evidence type="ECO:0000313" key="2">
    <source>
        <dbReference type="Proteomes" id="UP000672934"/>
    </source>
</evidence>
<dbReference type="Proteomes" id="UP000672934">
    <property type="component" value="Unassembled WGS sequence"/>
</dbReference>
<reference evidence="1" key="1">
    <citation type="submission" date="2021-03" db="EMBL/GenBank/DDBJ databases">
        <authorList>
            <person name="Peeters C."/>
        </authorList>
    </citation>
    <scope>NUCLEOTIDE SEQUENCE</scope>
    <source>
        <strain evidence="1">LMG 31506</strain>
    </source>
</reference>
<comment type="caution">
    <text evidence="1">The sequence shown here is derived from an EMBL/GenBank/DDBJ whole genome shotgun (WGS) entry which is preliminary data.</text>
</comment>